<keyword evidence="6" id="KW-0862">Zinc</keyword>
<dbReference type="Gene3D" id="3.60.140.10">
    <property type="entry name" value="CNF1/YfiH-like putative cysteine hydrolases"/>
    <property type="match status" value="1"/>
</dbReference>
<dbReference type="PANTHER" id="PTHR30616">
    <property type="entry name" value="UNCHARACTERIZED PROTEIN YFIH"/>
    <property type="match status" value="1"/>
</dbReference>
<dbReference type="CDD" id="cd16833">
    <property type="entry name" value="YfiH"/>
    <property type="match status" value="1"/>
</dbReference>
<protein>
    <recommendedName>
        <fullName evidence="10">Purine nucleoside phosphorylase</fullName>
    </recommendedName>
</protein>
<dbReference type="SUPFAM" id="SSF64438">
    <property type="entry name" value="CNF1/YfiH-like putative cysteine hydrolases"/>
    <property type="match status" value="1"/>
</dbReference>
<evidence type="ECO:0000256" key="4">
    <source>
        <dbReference type="ARBA" id="ARBA00022723"/>
    </source>
</evidence>
<accession>A0ABS7MGF7</accession>
<evidence type="ECO:0000313" key="11">
    <source>
        <dbReference type="EMBL" id="MBY4638049.1"/>
    </source>
</evidence>
<keyword evidence="5" id="KW-0378">Hydrolase</keyword>
<evidence type="ECO:0000256" key="7">
    <source>
        <dbReference type="ARBA" id="ARBA00047989"/>
    </source>
</evidence>
<organism evidence="11 12">
    <name type="scientific">Sphingopyxis jiangsuensis</name>
    <dbReference type="NCBI Taxonomy" id="2871171"/>
    <lineage>
        <taxon>Bacteria</taxon>
        <taxon>Pseudomonadati</taxon>
        <taxon>Pseudomonadota</taxon>
        <taxon>Alphaproteobacteria</taxon>
        <taxon>Sphingomonadales</taxon>
        <taxon>Sphingomonadaceae</taxon>
        <taxon>Sphingopyxis</taxon>
    </lineage>
</organism>
<keyword evidence="4" id="KW-0479">Metal-binding</keyword>
<keyword evidence="3" id="KW-0808">Transferase</keyword>
<reference evidence="11" key="1">
    <citation type="submission" date="2021-08" db="EMBL/GenBank/DDBJ databases">
        <title>Sphingopyxis panaciterrulae sp. nov., isolated from the surface water of the Yellow Sea.</title>
        <authorList>
            <person name="Gao Z."/>
            <person name="Zhang D."/>
            <person name="Zhang A."/>
        </authorList>
    </citation>
    <scope>NUCLEOTIDE SEQUENCE</scope>
    <source>
        <strain evidence="11">XHP0097</strain>
    </source>
</reference>
<comment type="catalytic activity">
    <reaction evidence="8">
        <text>adenosine + phosphate = alpha-D-ribose 1-phosphate + adenine</text>
        <dbReference type="Rhea" id="RHEA:27642"/>
        <dbReference type="ChEBI" id="CHEBI:16335"/>
        <dbReference type="ChEBI" id="CHEBI:16708"/>
        <dbReference type="ChEBI" id="CHEBI:43474"/>
        <dbReference type="ChEBI" id="CHEBI:57720"/>
        <dbReference type="EC" id="2.4.2.1"/>
    </reaction>
    <physiologicalReaction direction="left-to-right" evidence="8">
        <dbReference type="Rhea" id="RHEA:27643"/>
    </physiologicalReaction>
</comment>
<keyword evidence="12" id="KW-1185">Reference proteome</keyword>
<evidence type="ECO:0000256" key="1">
    <source>
        <dbReference type="ARBA" id="ARBA00000553"/>
    </source>
</evidence>
<evidence type="ECO:0000256" key="10">
    <source>
        <dbReference type="RuleBase" id="RU361274"/>
    </source>
</evidence>
<dbReference type="InterPro" id="IPR011324">
    <property type="entry name" value="Cytotoxic_necrot_fac-like_cat"/>
</dbReference>
<comment type="similarity">
    <text evidence="2 10">Belongs to the purine nucleoside phosphorylase YfiH/LACC1 family.</text>
</comment>
<dbReference type="NCBIfam" id="TIGR00726">
    <property type="entry name" value="peptidoglycan editing factor PgeF"/>
    <property type="match status" value="1"/>
</dbReference>
<dbReference type="Proteomes" id="UP001166571">
    <property type="component" value="Unassembled WGS sequence"/>
</dbReference>
<dbReference type="Pfam" id="PF02578">
    <property type="entry name" value="Cu-oxidase_4"/>
    <property type="match status" value="1"/>
</dbReference>
<gene>
    <name evidence="11" type="primary">pgeF</name>
    <name evidence="11" type="ORF">K5P26_12945</name>
</gene>
<evidence type="ECO:0000256" key="2">
    <source>
        <dbReference type="ARBA" id="ARBA00007353"/>
    </source>
</evidence>
<comment type="catalytic activity">
    <reaction evidence="7">
        <text>adenosine + H2O + H(+) = inosine + NH4(+)</text>
        <dbReference type="Rhea" id="RHEA:24408"/>
        <dbReference type="ChEBI" id="CHEBI:15377"/>
        <dbReference type="ChEBI" id="CHEBI:15378"/>
        <dbReference type="ChEBI" id="CHEBI:16335"/>
        <dbReference type="ChEBI" id="CHEBI:17596"/>
        <dbReference type="ChEBI" id="CHEBI:28938"/>
        <dbReference type="EC" id="3.5.4.4"/>
    </reaction>
    <physiologicalReaction direction="left-to-right" evidence="7">
        <dbReference type="Rhea" id="RHEA:24409"/>
    </physiologicalReaction>
</comment>
<sequence length="260" mass="26535">MTPPFATAAPLAGVPHGFFGRQGGVSTGELASLNCGLGSGDDPALIAENRRRAADAVLPGAALTGLYQVHGARCVIVDAASDLAARPEADSLATRTPGILLAILTADCVPVLFADAEAGVVGAAHAGWKGALAGVTDRTLAAMESLGARRDHIAAAIGPCIGRGSYEVDMVFVDRFCAVDAANEHFFAAGRPGHAMFDIAAYVAARLAAAGVGRVDIGGQDTCAEEADYFSYRRACLRGEGGYGRQISIIGIANQAAQDH</sequence>
<dbReference type="InterPro" id="IPR038371">
    <property type="entry name" value="Cu_polyphenol_OxRdtase_sf"/>
</dbReference>
<evidence type="ECO:0000256" key="5">
    <source>
        <dbReference type="ARBA" id="ARBA00022801"/>
    </source>
</evidence>
<proteinExistence type="inferred from homology"/>
<evidence type="ECO:0000313" key="12">
    <source>
        <dbReference type="Proteomes" id="UP001166571"/>
    </source>
</evidence>
<dbReference type="PANTHER" id="PTHR30616:SF2">
    <property type="entry name" value="PURINE NUCLEOSIDE PHOSPHORYLASE LACC1"/>
    <property type="match status" value="1"/>
</dbReference>
<evidence type="ECO:0000256" key="6">
    <source>
        <dbReference type="ARBA" id="ARBA00022833"/>
    </source>
</evidence>
<comment type="catalytic activity">
    <reaction evidence="9">
        <text>S-methyl-5'-thioadenosine + phosphate = 5-(methylsulfanyl)-alpha-D-ribose 1-phosphate + adenine</text>
        <dbReference type="Rhea" id="RHEA:11852"/>
        <dbReference type="ChEBI" id="CHEBI:16708"/>
        <dbReference type="ChEBI" id="CHEBI:17509"/>
        <dbReference type="ChEBI" id="CHEBI:43474"/>
        <dbReference type="ChEBI" id="CHEBI:58533"/>
        <dbReference type="EC" id="2.4.2.28"/>
    </reaction>
    <physiologicalReaction direction="left-to-right" evidence="9">
        <dbReference type="Rhea" id="RHEA:11853"/>
    </physiologicalReaction>
</comment>
<evidence type="ECO:0000256" key="3">
    <source>
        <dbReference type="ARBA" id="ARBA00022679"/>
    </source>
</evidence>
<evidence type="ECO:0000256" key="9">
    <source>
        <dbReference type="ARBA" id="ARBA00049893"/>
    </source>
</evidence>
<dbReference type="InterPro" id="IPR003730">
    <property type="entry name" value="Cu_polyphenol_OxRdtase"/>
</dbReference>
<dbReference type="RefSeq" id="WP_222137096.1">
    <property type="nucleotide sequence ID" value="NZ_JAILXK010000002.1"/>
</dbReference>
<comment type="caution">
    <text evidence="11">The sequence shown here is derived from an EMBL/GenBank/DDBJ whole genome shotgun (WGS) entry which is preliminary data.</text>
</comment>
<dbReference type="EMBL" id="JAILXK010000002">
    <property type="protein sequence ID" value="MBY4638049.1"/>
    <property type="molecule type" value="Genomic_DNA"/>
</dbReference>
<evidence type="ECO:0000256" key="8">
    <source>
        <dbReference type="ARBA" id="ARBA00048968"/>
    </source>
</evidence>
<comment type="catalytic activity">
    <reaction evidence="1">
        <text>inosine + phosphate = alpha-D-ribose 1-phosphate + hypoxanthine</text>
        <dbReference type="Rhea" id="RHEA:27646"/>
        <dbReference type="ChEBI" id="CHEBI:17368"/>
        <dbReference type="ChEBI" id="CHEBI:17596"/>
        <dbReference type="ChEBI" id="CHEBI:43474"/>
        <dbReference type="ChEBI" id="CHEBI:57720"/>
        <dbReference type="EC" id="2.4.2.1"/>
    </reaction>
    <physiologicalReaction direction="left-to-right" evidence="1">
        <dbReference type="Rhea" id="RHEA:27647"/>
    </physiologicalReaction>
</comment>
<name>A0ABS7MGF7_9SPHN</name>